<reference evidence="1 2" key="1">
    <citation type="journal article" date="2021" name="Int. J. Syst. Evol. Microbiol.">
        <title>Steroidobacter gossypii sp. nov., isolated from soil of cotton cropping field.</title>
        <authorList>
            <person name="Huang R."/>
            <person name="Yang S."/>
            <person name="Zhen C."/>
            <person name="Liu W."/>
        </authorList>
    </citation>
    <scope>NUCLEOTIDE SEQUENCE [LARGE SCALE GENOMIC DNA]</scope>
    <source>
        <strain evidence="1 2">S1-65</strain>
    </source>
</reference>
<sequence length="112" mass="11849">MSVPQGDCHVQLLAVVCEQSTNRRGRFLQCHGTIGLPGGDAPNVYSTADALARRLPETKMKALGIAIRAGIARCAEAEEAEVASHIALIACAGFKTLGLFFGADREPIGSRR</sequence>
<dbReference type="EMBL" id="JAEVLS010000002">
    <property type="protein sequence ID" value="MBM0105802.1"/>
    <property type="molecule type" value="Genomic_DNA"/>
</dbReference>
<dbReference type="RefSeq" id="WP_203167825.1">
    <property type="nucleotide sequence ID" value="NZ_JAEVLS010000002.1"/>
</dbReference>
<proteinExistence type="predicted"/>
<comment type="caution">
    <text evidence="1">The sequence shown here is derived from an EMBL/GenBank/DDBJ whole genome shotgun (WGS) entry which is preliminary data.</text>
</comment>
<accession>A0ABS1WXU7</accession>
<organism evidence="1 2">
    <name type="scientific">Steroidobacter gossypii</name>
    <dbReference type="NCBI Taxonomy" id="2805490"/>
    <lineage>
        <taxon>Bacteria</taxon>
        <taxon>Pseudomonadati</taxon>
        <taxon>Pseudomonadota</taxon>
        <taxon>Gammaproteobacteria</taxon>
        <taxon>Steroidobacterales</taxon>
        <taxon>Steroidobacteraceae</taxon>
        <taxon>Steroidobacter</taxon>
    </lineage>
</organism>
<gene>
    <name evidence="1" type="ORF">JM946_13760</name>
</gene>
<evidence type="ECO:0000313" key="2">
    <source>
        <dbReference type="Proteomes" id="UP000661077"/>
    </source>
</evidence>
<dbReference type="Proteomes" id="UP000661077">
    <property type="component" value="Unassembled WGS sequence"/>
</dbReference>
<evidence type="ECO:0000313" key="1">
    <source>
        <dbReference type="EMBL" id="MBM0105802.1"/>
    </source>
</evidence>
<keyword evidence="2" id="KW-1185">Reference proteome</keyword>
<name>A0ABS1WXU7_9GAMM</name>
<protein>
    <submittedName>
        <fullName evidence="1">Uncharacterized protein</fullName>
    </submittedName>
</protein>